<reference evidence="3 4" key="1">
    <citation type="submission" date="2023-12" db="EMBL/GenBank/DDBJ databases">
        <title>Sinomonas terricola sp. nov, isolated from litchi orchard soil in Guangdong, PR China.</title>
        <authorList>
            <person name="Jiaxin W."/>
            <person name="Yang Z."/>
            <person name="Honghui Z."/>
        </authorList>
    </citation>
    <scope>NUCLEOTIDE SEQUENCE [LARGE SCALE GENOMIC DNA]</scope>
    <source>
        <strain evidence="3 4">JGH33</strain>
    </source>
</reference>
<evidence type="ECO:0000256" key="1">
    <source>
        <dbReference type="SAM" id="MobiDB-lite"/>
    </source>
</evidence>
<evidence type="ECO:0000313" key="4">
    <source>
        <dbReference type="Proteomes" id="UP001304769"/>
    </source>
</evidence>
<feature type="compositionally biased region" description="Basic and acidic residues" evidence="1">
    <location>
        <begin position="152"/>
        <end position="165"/>
    </location>
</feature>
<dbReference type="Proteomes" id="UP001304769">
    <property type="component" value="Unassembled WGS sequence"/>
</dbReference>
<dbReference type="Pfam" id="PF12802">
    <property type="entry name" value="MarR_2"/>
    <property type="match status" value="1"/>
</dbReference>
<dbReference type="EMBL" id="JAYGGQ010000002">
    <property type="protein sequence ID" value="MEA5454102.1"/>
    <property type="molecule type" value="Genomic_DNA"/>
</dbReference>
<dbReference type="InterPro" id="IPR039422">
    <property type="entry name" value="MarR/SlyA-like"/>
</dbReference>
<dbReference type="InterPro" id="IPR036390">
    <property type="entry name" value="WH_DNA-bd_sf"/>
</dbReference>
<dbReference type="Gene3D" id="1.10.10.10">
    <property type="entry name" value="Winged helix-like DNA-binding domain superfamily/Winged helix DNA-binding domain"/>
    <property type="match status" value="1"/>
</dbReference>
<keyword evidence="4" id="KW-1185">Reference proteome</keyword>
<evidence type="ECO:0000259" key="2">
    <source>
        <dbReference type="PROSITE" id="PS50995"/>
    </source>
</evidence>
<dbReference type="PRINTS" id="PR00598">
    <property type="entry name" value="HTHMARR"/>
</dbReference>
<gene>
    <name evidence="3" type="ORF">SPF06_05130</name>
</gene>
<accession>A0ABU5T364</accession>
<dbReference type="InterPro" id="IPR000835">
    <property type="entry name" value="HTH_MarR-typ"/>
</dbReference>
<dbReference type="InterPro" id="IPR036388">
    <property type="entry name" value="WH-like_DNA-bd_sf"/>
</dbReference>
<protein>
    <submittedName>
        <fullName evidence="3">MarR family transcriptional regulator</fullName>
    </submittedName>
</protein>
<dbReference type="SUPFAM" id="SSF46785">
    <property type="entry name" value="Winged helix' DNA-binding domain"/>
    <property type="match status" value="1"/>
</dbReference>
<feature type="domain" description="HTH marR-type" evidence="2">
    <location>
        <begin position="4"/>
        <end position="138"/>
    </location>
</feature>
<feature type="region of interest" description="Disordered" evidence="1">
    <location>
        <begin position="145"/>
        <end position="165"/>
    </location>
</feature>
<dbReference type="SMART" id="SM00347">
    <property type="entry name" value="HTH_MARR"/>
    <property type="match status" value="1"/>
</dbReference>
<name>A0ABU5T364_9MICC</name>
<dbReference type="PANTHER" id="PTHR33164">
    <property type="entry name" value="TRANSCRIPTIONAL REGULATOR, MARR FAMILY"/>
    <property type="match status" value="1"/>
</dbReference>
<organism evidence="3 4">
    <name type="scientific">Sinomonas terricola</name>
    <dbReference type="NCBI Taxonomy" id="3110330"/>
    <lineage>
        <taxon>Bacteria</taxon>
        <taxon>Bacillati</taxon>
        <taxon>Actinomycetota</taxon>
        <taxon>Actinomycetes</taxon>
        <taxon>Micrococcales</taxon>
        <taxon>Micrococcaceae</taxon>
        <taxon>Sinomonas</taxon>
    </lineage>
</organism>
<sequence length="165" mass="18108">MAVEPQTVRALIHSVFDLQRTLRCVAHEHRVTDIGVAEAGVLRMIGEVGGRAVHIAERLSVSAPVLSRHVAELEERGLVARRPDPEDRRAQLLELTEAGKAKLAAVEEARTSLLLGFLEGWDEDEAAACGDSIRRLTDALRTAGQTQRARTLAHDHQKEETLAAR</sequence>
<dbReference type="RefSeq" id="WP_323277889.1">
    <property type="nucleotide sequence ID" value="NZ_JAYGGQ010000002.1"/>
</dbReference>
<proteinExistence type="predicted"/>
<dbReference type="PANTHER" id="PTHR33164:SF57">
    <property type="entry name" value="MARR-FAMILY TRANSCRIPTIONAL REGULATOR"/>
    <property type="match status" value="1"/>
</dbReference>
<evidence type="ECO:0000313" key="3">
    <source>
        <dbReference type="EMBL" id="MEA5454102.1"/>
    </source>
</evidence>
<comment type="caution">
    <text evidence="3">The sequence shown here is derived from an EMBL/GenBank/DDBJ whole genome shotgun (WGS) entry which is preliminary data.</text>
</comment>
<dbReference type="PROSITE" id="PS50995">
    <property type="entry name" value="HTH_MARR_2"/>
    <property type="match status" value="1"/>
</dbReference>